<dbReference type="PRINTS" id="PR00385">
    <property type="entry name" value="P450"/>
</dbReference>
<evidence type="ECO:0008006" key="9">
    <source>
        <dbReference type="Google" id="ProtNLM"/>
    </source>
</evidence>
<dbReference type="InterPro" id="IPR002401">
    <property type="entry name" value="Cyt_P450_E_grp-I"/>
</dbReference>
<dbReference type="PANTHER" id="PTHR24300">
    <property type="entry name" value="CYTOCHROME P450 508A4-RELATED"/>
    <property type="match status" value="1"/>
</dbReference>
<evidence type="ECO:0000256" key="2">
    <source>
        <dbReference type="ARBA" id="ARBA00010617"/>
    </source>
</evidence>
<dbReference type="InterPro" id="IPR001128">
    <property type="entry name" value="Cyt_P450"/>
</dbReference>
<keyword evidence="3 5" id="KW-0479">Metal-binding</keyword>
<protein>
    <recommendedName>
        <fullName evidence="9">Cytochrome P450</fullName>
    </recommendedName>
</protein>
<evidence type="ECO:0000256" key="6">
    <source>
        <dbReference type="SAM" id="Phobius"/>
    </source>
</evidence>
<keyword evidence="6" id="KW-0472">Membrane</keyword>
<comment type="cofactor">
    <cofactor evidence="1">
        <name>heme</name>
        <dbReference type="ChEBI" id="CHEBI:30413"/>
    </cofactor>
</comment>
<sequence>MDLFRYRWVTLLDYAFSTVGLVTCLICLMTWLWYRKPPNYPPGPRGFPILGVLPYLSQYPERDFAKWKKIYGPLISLPMGWQKWIVIHDYDLIIETLVKYSEQFHGRPHLLFYDIARGKSGGIVFNIGGPKWKRQRQFGSAAMKSFSKQKIETRIIEELRYFSQEIQNQKGKPFNIQQFLTTSAANILCSVVFGRRFDYDDEKFREIVKNLGDQFKLASHWMTMVLTFVPTLCYAPFPPFSTHVESSRKQLSAINEYIRQIIEEHRSSFDQNDIRDVVDQYLLKELEEIEPNIPKDDVGLFLDFFIAGTETTASSMRWALLCVAIKQDVQRKCQEEIDKVLGRDGVPSMAHRSNLPYICATLQEILRFKAVTPLALPRRVTQDVEIRGYHIPKDTKVFINLWQLHYDEAIWKDPWEFKPERHLDDDGCFRHSKHVMPFSVGARACLGEQMARMEMFLTLVVIMQKFLVRLNPADPDPPTFDSGTNGTIYIPKAFDLVMDTR</sequence>
<evidence type="ECO:0000256" key="5">
    <source>
        <dbReference type="RuleBase" id="RU000461"/>
    </source>
</evidence>
<dbReference type="Gene3D" id="1.10.630.10">
    <property type="entry name" value="Cytochrome P450"/>
    <property type="match status" value="1"/>
</dbReference>
<keyword evidence="8" id="KW-1185">Reference proteome</keyword>
<organism evidence="7 8">
    <name type="scientific">Clavelina lepadiformis</name>
    <name type="common">Light-bulb sea squirt</name>
    <name type="synonym">Ascidia lepadiformis</name>
    <dbReference type="NCBI Taxonomy" id="159417"/>
    <lineage>
        <taxon>Eukaryota</taxon>
        <taxon>Metazoa</taxon>
        <taxon>Chordata</taxon>
        <taxon>Tunicata</taxon>
        <taxon>Ascidiacea</taxon>
        <taxon>Aplousobranchia</taxon>
        <taxon>Clavelinidae</taxon>
        <taxon>Clavelina</taxon>
    </lineage>
</organism>
<keyword evidence="4 5" id="KW-0408">Iron</keyword>
<dbReference type="InterPro" id="IPR036396">
    <property type="entry name" value="Cyt_P450_sf"/>
</dbReference>
<keyword evidence="5" id="KW-0349">Heme</keyword>
<evidence type="ECO:0000313" key="7">
    <source>
        <dbReference type="EMBL" id="CAK8686465.1"/>
    </source>
</evidence>
<dbReference type="SUPFAM" id="SSF48264">
    <property type="entry name" value="Cytochrome P450"/>
    <property type="match status" value="1"/>
</dbReference>
<evidence type="ECO:0000256" key="3">
    <source>
        <dbReference type="ARBA" id="ARBA00022723"/>
    </source>
</evidence>
<feature type="transmembrane region" description="Helical" evidence="6">
    <location>
        <begin position="12"/>
        <end position="34"/>
    </location>
</feature>
<evidence type="ECO:0000256" key="1">
    <source>
        <dbReference type="ARBA" id="ARBA00001971"/>
    </source>
</evidence>
<accession>A0ABP0G3P5</accession>
<keyword evidence="5" id="KW-0503">Monooxygenase</keyword>
<evidence type="ECO:0000256" key="4">
    <source>
        <dbReference type="ARBA" id="ARBA00023004"/>
    </source>
</evidence>
<reference evidence="7 8" key="1">
    <citation type="submission" date="2024-02" db="EMBL/GenBank/DDBJ databases">
        <authorList>
            <person name="Daric V."/>
            <person name="Darras S."/>
        </authorList>
    </citation>
    <scope>NUCLEOTIDE SEQUENCE [LARGE SCALE GENOMIC DNA]</scope>
</reference>
<dbReference type="PANTHER" id="PTHR24300:SF397">
    <property type="entry name" value="CYTOCHROME P450 2U1"/>
    <property type="match status" value="1"/>
</dbReference>
<dbReference type="EMBL" id="CAWYQH010000102">
    <property type="protein sequence ID" value="CAK8686465.1"/>
    <property type="molecule type" value="Genomic_DNA"/>
</dbReference>
<dbReference type="PRINTS" id="PR00463">
    <property type="entry name" value="EP450I"/>
</dbReference>
<keyword evidence="6" id="KW-0812">Transmembrane</keyword>
<evidence type="ECO:0000313" key="8">
    <source>
        <dbReference type="Proteomes" id="UP001642483"/>
    </source>
</evidence>
<comment type="similarity">
    <text evidence="2 5">Belongs to the cytochrome P450 family.</text>
</comment>
<dbReference type="InterPro" id="IPR050182">
    <property type="entry name" value="Cytochrome_P450_fam2"/>
</dbReference>
<dbReference type="PROSITE" id="PS00086">
    <property type="entry name" value="CYTOCHROME_P450"/>
    <property type="match status" value="1"/>
</dbReference>
<comment type="caution">
    <text evidence="7">The sequence shown here is derived from an EMBL/GenBank/DDBJ whole genome shotgun (WGS) entry which is preliminary data.</text>
</comment>
<dbReference type="Pfam" id="PF00067">
    <property type="entry name" value="p450"/>
    <property type="match status" value="1"/>
</dbReference>
<keyword evidence="6" id="KW-1133">Transmembrane helix</keyword>
<keyword evidence="5" id="KW-0560">Oxidoreductase</keyword>
<gene>
    <name evidence="7" type="ORF">CVLEPA_LOCUS18395</name>
</gene>
<dbReference type="Proteomes" id="UP001642483">
    <property type="component" value="Unassembled WGS sequence"/>
</dbReference>
<name>A0ABP0G3P5_CLALP</name>
<proteinExistence type="inferred from homology"/>
<dbReference type="InterPro" id="IPR017972">
    <property type="entry name" value="Cyt_P450_CS"/>
</dbReference>